<feature type="domain" description="Aldehyde oxidase/xanthine dehydrogenase a/b hammerhead" evidence="3">
    <location>
        <begin position="19"/>
        <end position="125"/>
    </location>
</feature>
<dbReference type="GO" id="GO:0005506">
    <property type="term" value="F:iron ion binding"/>
    <property type="evidence" value="ECO:0007669"/>
    <property type="project" value="InterPro"/>
</dbReference>
<dbReference type="SMART" id="SM01008">
    <property type="entry name" value="Ald_Xan_dh_C"/>
    <property type="match status" value="1"/>
</dbReference>
<name>A0A162QZK6_9CLOT</name>
<accession>A0A162QZK6</accession>
<dbReference type="InterPro" id="IPR036856">
    <property type="entry name" value="Ald_Oxase/Xan_DH_a/b_sf"/>
</dbReference>
<dbReference type="Gene3D" id="3.30.365.10">
    <property type="entry name" value="Aldehyde oxidase/xanthine dehydrogenase, molybdopterin binding domain"/>
    <property type="match status" value="4"/>
</dbReference>
<dbReference type="Pfam" id="PF20256">
    <property type="entry name" value="MoCoBD_2"/>
    <property type="match status" value="1"/>
</dbReference>
<dbReference type="STRING" id="1121326.CLMAG_54130"/>
<gene>
    <name evidence="4" type="primary">hcrA_3</name>
    <name evidence="4" type="ORF">CLMAG_54130</name>
</gene>
<dbReference type="Pfam" id="PF01315">
    <property type="entry name" value="Ald_Xan_dh_C"/>
    <property type="match status" value="1"/>
</dbReference>
<proteinExistence type="predicted"/>
<dbReference type="OrthoDB" id="9759099at2"/>
<dbReference type="GO" id="GO:0016491">
    <property type="term" value="F:oxidoreductase activity"/>
    <property type="evidence" value="ECO:0007669"/>
    <property type="project" value="UniProtKB-KW"/>
</dbReference>
<dbReference type="InterPro" id="IPR046867">
    <property type="entry name" value="AldOxase/xan_DH_MoCoBD2"/>
</dbReference>
<dbReference type="SUPFAM" id="SSF54665">
    <property type="entry name" value="CO dehydrogenase molybdoprotein N-domain-like"/>
    <property type="match status" value="1"/>
</dbReference>
<keyword evidence="5" id="KW-1185">Reference proteome</keyword>
<keyword evidence="1" id="KW-0500">Molybdenum</keyword>
<evidence type="ECO:0000259" key="3">
    <source>
        <dbReference type="SMART" id="SM01008"/>
    </source>
</evidence>
<dbReference type="InterPro" id="IPR000674">
    <property type="entry name" value="Ald_Oxase/Xan_DH_a/b"/>
</dbReference>
<reference evidence="4 5" key="1">
    <citation type="submission" date="2016-04" db="EMBL/GenBank/DDBJ databases">
        <title>Genome sequence of Clostridium magnum DSM 2767.</title>
        <authorList>
            <person name="Poehlein A."/>
            <person name="Uhlig R."/>
            <person name="Fischer R."/>
            <person name="Bahl H."/>
            <person name="Daniel R."/>
        </authorList>
    </citation>
    <scope>NUCLEOTIDE SEQUENCE [LARGE SCALE GENOMIC DNA]</scope>
    <source>
        <strain evidence="4 5">DSM 2767</strain>
    </source>
</reference>
<evidence type="ECO:0000256" key="2">
    <source>
        <dbReference type="ARBA" id="ARBA00023002"/>
    </source>
</evidence>
<evidence type="ECO:0000313" key="4">
    <source>
        <dbReference type="EMBL" id="KZL89195.1"/>
    </source>
</evidence>
<dbReference type="InterPro" id="IPR016208">
    <property type="entry name" value="Ald_Oxase/xanthine_DH-like"/>
</dbReference>
<dbReference type="EC" id="1.3.7.9" evidence="4"/>
<evidence type="ECO:0000313" key="5">
    <source>
        <dbReference type="Proteomes" id="UP000076603"/>
    </source>
</evidence>
<dbReference type="Proteomes" id="UP000076603">
    <property type="component" value="Unassembled WGS sequence"/>
</dbReference>
<dbReference type="PANTHER" id="PTHR11908">
    <property type="entry name" value="XANTHINE DEHYDROGENASE"/>
    <property type="match status" value="1"/>
</dbReference>
<dbReference type="AlphaFoldDB" id="A0A162QZK6"/>
<organism evidence="4 5">
    <name type="scientific">Clostridium magnum DSM 2767</name>
    <dbReference type="NCBI Taxonomy" id="1121326"/>
    <lineage>
        <taxon>Bacteria</taxon>
        <taxon>Bacillati</taxon>
        <taxon>Bacillota</taxon>
        <taxon>Clostridia</taxon>
        <taxon>Eubacteriales</taxon>
        <taxon>Clostridiaceae</taxon>
        <taxon>Clostridium</taxon>
    </lineage>
</organism>
<sequence length="788" mass="85553">MTNYVGKAEKRTDAYEKVTGKAVYATDVATQAKNAVYMHALTSPYAHAKITKLDLSKAEKAPGVVGIITGDEPGANWELFPKDAVLAQNNEVIWAGQIIALVAAETLEQAKDAIELIDIEYEVLPHVLTYWDAIKSDTPSVIDPMFGKRNTASDRPMDQIKDRKSPNVVGAFKLDTGNVDEAMKIADVIVERDFYTGKKTASQLETPLAVCEYDPYGKLTIRSNGMGIHGVVKMSLSKMIGVPENKLRVLAPTSGASFGSRLAPIMEVLVAMMARKVKRTVVYRLTREQQFTTAPSNWPVISKIKLGAKKDGTIVALDFYVGEEIGAAINNSYFTGRMAASGANPVYNWGEARIDAEAVTTNTVPAAEYRGLGVPESEFAIECAISELADKLGMSQVEIRQKNFIKRDERDCVGEIVTSTGISKCLDAVAESIKVDEPSVQDGTVWKKGKGVAAGGKQNTPLGRAEAKINFNSDGTVTLLLSSDENGMGATTALKQMAAEILKMDIENIEVLARDTDVTPYDNYGASSRTTYTTGNAVKAAALDLIQNLREAVGREIGVHWMNVEIEGTKAIIKGYQKKEIEIASLFRPINFFEQGNYGMMKGTPVVGYGVYCPAPVLQWGEDGRCDRQWNWYQFAATAVEVAVNEETGQVKVLKYACAADTGNPINPKLVEGQIEGGVMMAIGFAVTENHYYDNNGKIWNANLGDYRIPTILDVPKADDTYSHICPDSLPDGPWGAKGMAESITIAPGPAIAEAIYQAVGVRVDSYPMTAEKVLKLIKEKKAKEAGK</sequence>
<keyword evidence="2 4" id="KW-0560">Oxidoreductase</keyword>
<dbReference type="SUPFAM" id="SSF56003">
    <property type="entry name" value="Molybdenum cofactor-binding domain"/>
    <property type="match status" value="1"/>
</dbReference>
<dbReference type="RefSeq" id="WP_066629632.1">
    <property type="nucleotide sequence ID" value="NZ_LWAE01000010.1"/>
</dbReference>
<dbReference type="InterPro" id="IPR008274">
    <property type="entry name" value="AldOxase/xan_DH_MoCoBD1"/>
</dbReference>
<dbReference type="Pfam" id="PF02738">
    <property type="entry name" value="MoCoBD_1"/>
    <property type="match status" value="1"/>
</dbReference>
<dbReference type="PATRIC" id="fig|1121326.3.peg.5482"/>
<dbReference type="InterPro" id="IPR037165">
    <property type="entry name" value="AldOxase/xan_DH_Mopterin-bd_sf"/>
</dbReference>
<dbReference type="PANTHER" id="PTHR11908:SF132">
    <property type="entry name" value="ALDEHYDE OXIDASE 1-RELATED"/>
    <property type="match status" value="1"/>
</dbReference>
<evidence type="ECO:0000256" key="1">
    <source>
        <dbReference type="ARBA" id="ARBA00022505"/>
    </source>
</evidence>
<protein>
    <submittedName>
        <fullName evidence="4">4-hydroxybenzoyl-CoA reductase subunit alpha</fullName>
        <ecNumber evidence="4">1.3.7.9</ecNumber>
    </submittedName>
</protein>
<dbReference type="Gene3D" id="3.90.1170.50">
    <property type="entry name" value="Aldehyde oxidase/xanthine dehydrogenase, a/b hammerhead"/>
    <property type="match status" value="1"/>
</dbReference>
<dbReference type="EMBL" id="LWAE01000010">
    <property type="protein sequence ID" value="KZL89195.1"/>
    <property type="molecule type" value="Genomic_DNA"/>
</dbReference>
<comment type="caution">
    <text evidence="4">The sequence shown here is derived from an EMBL/GenBank/DDBJ whole genome shotgun (WGS) entry which is preliminary data.</text>
</comment>